<reference evidence="2" key="1">
    <citation type="journal article" date="2019" name="MBio">
        <title>Comparative genomics for the elucidation of multidrug resistance (MDR) in Candida lusitaniae.</title>
        <authorList>
            <person name="Kannan A."/>
            <person name="Asner S.A."/>
            <person name="Trachsel E."/>
            <person name="Kelly S."/>
            <person name="Parker J."/>
            <person name="Sanglard D."/>
        </authorList>
    </citation>
    <scope>NUCLEOTIDE SEQUENCE [LARGE SCALE GENOMIC DNA]</scope>
    <source>
        <strain evidence="2">P1</strain>
    </source>
</reference>
<accession>A0ACD0WE88</accession>
<sequence length="472" mass="52590">MNILPPLLSAYYLALVVLTIPLAFDVGGIECGLAYSLAMSALYFVLTTLRLASRRSPLARVATVFYYSQHVLMPSLLMHFLQRYPRSGALPPALAVWRYLLVHSTSVFTVAEGFCSLLLIQAASQTLGWLTAHRSDSWLFVSLIGSGCTITGALYFLYRIYIFPLALDLGNASLLGSFLTVTAGLGLYGIVSGKGSMIESSLLFAYIVRCIYETFPSLSEDATQAVAHVFAQTTANLRLELAHLPRPVADTLSAFLPSLAANLPHSFKAVWDVFFSAVHKLTLPLLVNLAYRIGVFYAATKIIPSLYYTLPHSPARTPQTSSSSLASLGRDDKQSENDKQNDSENDNQNDKQNEQNNKQNEQNEQNENGSRRTRGHRPDRQMVRRPAVIRLLYAYSPCIVIAVYTHLMLSYRGELGSELMLWGWWADADDMVIVVHPWQFWNWINMGTTLLLYMAELSGSNDGAITNHWDVD</sequence>
<dbReference type="Proteomes" id="UP000326582">
    <property type="component" value="Chromosome 1"/>
</dbReference>
<name>A0ACD0WE88_CLALS</name>
<protein>
    <submittedName>
        <fullName evidence="1">Uncharacterized protein</fullName>
    </submittedName>
</protein>
<keyword evidence="2" id="KW-1185">Reference proteome</keyword>
<gene>
    <name evidence="1" type="ORF">EJF14_10466</name>
</gene>
<evidence type="ECO:0000313" key="2">
    <source>
        <dbReference type="Proteomes" id="UP000326582"/>
    </source>
</evidence>
<evidence type="ECO:0000313" key="1">
    <source>
        <dbReference type="EMBL" id="QFZ25372.1"/>
    </source>
</evidence>
<proteinExistence type="predicted"/>
<organism evidence="1 2">
    <name type="scientific">Clavispora lusitaniae</name>
    <name type="common">Candida lusitaniae</name>
    <dbReference type="NCBI Taxonomy" id="36911"/>
    <lineage>
        <taxon>Eukaryota</taxon>
        <taxon>Fungi</taxon>
        <taxon>Dikarya</taxon>
        <taxon>Ascomycota</taxon>
        <taxon>Saccharomycotina</taxon>
        <taxon>Pichiomycetes</taxon>
        <taxon>Metschnikowiaceae</taxon>
        <taxon>Clavispora</taxon>
    </lineage>
</organism>
<dbReference type="EMBL" id="CP038484">
    <property type="protein sequence ID" value="QFZ25372.1"/>
    <property type="molecule type" value="Genomic_DNA"/>
</dbReference>